<dbReference type="AlphaFoldDB" id="A0A6A6XKK3"/>
<sequence length="419" mass="48145">MPPPAPKVAFVTGCTGISGNAMVEYLIRQPKEKWSRIIVTSRSPVKRYWQDPRVEFVQIDFLASFDTILAKMWPICRDITHAYFTSYVHVDDFEKLRDLNVPLFENFLTAIDTVAGTSLQRVCLQTGGKHYGVHLGPRECPLHEGLPRYEDHGYNFYYGQEDFLFRLHAQRNWSWNVIRPNGIIGFTPGKNGMSEAITLALYMLVCKEIGETPKFPGNKFFYNCIDDQSYATSLADMSIWATTHEHTKNEAFNHTNGDTFMWRYFFPKIGQYFGIEIPEQTEWPVLGDKEKMANEFKMGDWAKDKKVVWEKVCNKYGGNKEAFDWGTWWFFDWSVGKAWPTLSSISKARKLGWNRYDDTFETWVETFRAFENGGILPPNHLLHAKTNHGEAVNGAINGARKILANGEDLEADTPPILAT</sequence>
<organism evidence="2 3">
    <name type="scientific">Melanomma pulvis-pyrius CBS 109.77</name>
    <dbReference type="NCBI Taxonomy" id="1314802"/>
    <lineage>
        <taxon>Eukaryota</taxon>
        <taxon>Fungi</taxon>
        <taxon>Dikarya</taxon>
        <taxon>Ascomycota</taxon>
        <taxon>Pezizomycotina</taxon>
        <taxon>Dothideomycetes</taxon>
        <taxon>Pleosporomycetidae</taxon>
        <taxon>Pleosporales</taxon>
        <taxon>Melanommataceae</taxon>
        <taxon>Melanomma</taxon>
    </lineage>
</organism>
<dbReference type="PANTHER" id="PTHR32487:SF0">
    <property type="entry name" value="3-OXO-DELTA(4,5)-STEROID 5-BETA-REDUCTASE"/>
    <property type="match status" value="1"/>
</dbReference>
<accession>A0A6A6XKK3</accession>
<protein>
    <submittedName>
        <fullName evidence="2">Nucleoside-diphosphate-sugar epimerase GsfE</fullName>
    </submittedName>
</protein>
<dbReference type="Proteomes" id="UP000799757">
    <property type="component" value="Unassembled WGS sequence"/>
</dbReference>
<dbReference type="OrthoDB" id="1731983at2759"/>
<reference evidence="2" key="1">
    <citation type="journal article" date="2020" name="Stud. Mycol.">
        <title>101 Dothideomycetes genomes: a test case for predicting lifestyles and emergence of pathogens.</title>
        <authorList>
            <person name="Haridas S."/>
            <person name="Albert R."/>
            <person name="Binder M."/>
            <person name="Bloem J."/>
            <person name="Labutti K."/>
            <person name="Salamov A."/>
            <person name="Andreopoulos B."/>
            <person name="Baker S."/>
            <person name="Barry K."/>
            <person name="Bills G."/>
            <person name="Bluhm B."/>
            <person name="Cannon C."/>
            <person name="Castanera R."/>
            <person name="Culley D."/>
            <person name="Daum C."/>
            <person name="Ezra D."/>
            <person name="Gonzalez J."/>
            <person name="Henrissat B."/>
            <person name="Kuo A."/>
            <person name="Liang C."/>
            <person name="Lipzen A."/>
            <person name="Lutzoni F."/>
            <person name="Magnuson J."/>
            <person name="Mondo S."/>
            <person name="Nolan M."/>
            <person name="Ohm R."/>
            <person name="Pangilinan J."/>
            <person name="Park H.-J."/>
            <person name="Ramirez L."/>
            <person name="Alfaro M."/>
            <person name="Sun H."/>
            <person name="Tritt A."/>
            <person name="Yoshinaga Y."/>
            <person name="Zwiers L.-H."/>
            <person name="Turgeon B."/>
            <person name="Goodwin S."/>
            <person name="Spatafora J."/>
            <person name="Crous P."/>
            <person name="Grigoriev I."/>
        </authorList>
    </citation>
    <scope>NUCLEOTIDE SEQUENCE</scope>
    <source>
        <strain evidence="2">CBS 109.77</strain>
    </source>
</reference>
<evidence type="ECO:0000313" key="2">
    <source>
        <dbReference type="EMBL" id="KAF2796754.1"/>
    </source>
</evidence>
<dbReference type="InterPro" id="IPR055222">
    <property type="entry name" value="PRISE-like_Rossmann-fold"/>
</dbReference>
<name>A0A6A6XKK3_9PLEO</name>
<keyword evidence="3" id="KW-1185">Reference proteome</keyword>
<dbReference type="InterPro" id="IPR036291">
    <property type="entry name" value="NAD(P)-bd_dom_sf"/>
</dbReference>
<dbReference type="EMBL" id="MU001823">
    <property type="protein sequence ID" value="KAF2796754.1"/>
    <property type="molecule type" value="Genomic_DNA"/>
</dbReference>
<dbReference type="Pfam" id="PF22917">
    <property type="entry name" value="PRISE"/>
    <property type="match status" value="1"/>
</dbReference>
<evidence type="ECO:0000313" key="3">
    <source>
        <dbReference type="Proteomes" id="UP000799757"/>
    </source>
</evidence>
<proteinExistence type="predicted"/>
<dbReference type="CDD" id="cd08948">
    <property type="entry name" value="5beta-POR_like_SDR_a"/>
    <property type="match status" value="1"/>
</dbReference>
<gene>
    <name evidence="2" type="ORF">K505DRAFT_347725</name>
</gene>
<evidence type="ECO:0000259" key="1">
    <source>
        <dbReference type="Pfam" id="PF22917"/>
    </source>
</evidence>
<dbReference type="SUPFAM" id="SSF51735">
    <property type="entry name" value="NAD(P)-binding Rossmann-fold domains"/>
    <property type="match status" value="1"/>
</dbReference>
<dbReference type="Gene3D" id="3.40.50.720">
    <property type="entry name" value="NAD(P)-binding Rossmann-like Domain"/>
    <property type="match status" value="1"/>
</dbReference>
<dbReference type="PANTHER" id="PTHR32487">
    <property type="entry name" value="3-OXO-DELTA(4,5)-STEROID 5-BETA-REDUCTASE"/>
    <property type="match status" value="1"/>
</dbReference>
<feature type="domain" description="PRISE-like Rossmann-fold" evidence="1">
    <location>
        <begin position="9"/>
        <end position="317"/>
    </location>
</feature>